<name>A0ABN7WQT1_GIGMA</name>
<protein>
    <submittedName>
        <fullName evidence="1">42243_t:CDS:1</fullName>
    </submittedName>
</protein>
<feature type="non-terminal residue" evidence="1">
    <location>
        <position position="65"/>
    </location>
</feature>
<organism evidence="1 2">
    <name type="scientific">Gigaspora margarita</name>
    <dbReference type="NCBI Taxonomy" id="4874"/>
    <lineage>
        <taxon>Eukaryota</taxon>
        <taxon>Fungi</taxon>
        <taxon>Fungi incertae sedis</taxon>
        <taxon>Mucoromycota</taxon>
        <taxon>Glomeromycotina</taxon>
        <taxon>Glomeromycetes</taxon>
        <taxon>Diversisporales</taxon>
        <taxon>Gigasporaceae</taxon>
        <taxon>Gigaspora</taxon>
    </lineage>
</organism>
<keyword evidence="2" id="KW-1185">Reference proteome</keyword>
<sequence>MAYFWGRMFDSEAHIGKNLKINDNKFMGLANEYKIRSIPILRYFFYFYKTNKQIAKEKDEAEKKE</sequence>
<gene>
    <name evidence="1" type="ORF">GMARGA_LOCUS33480</name>
</gene>
<proteinExistence type="predicted"/>
<accession>A0ABN7WQT1</accession>
<dbReference type="EMBL" id="CAJVQB010055791">
    <property type="protein sequence ID" value="CAG8837399.1"/>
    <property type="molecule type" value="Genomic_DNA"/>
</dbReference>
<comment type="caution">
    <text evidence="1">The sequence shown here is derived from an EMBL/GenBank/DDBJ whole genome shotgun (WGS) entry which is preliminary data.</text>
</comment>
<evidence type="ECO:0000313" key="2">
    <source>
        <dbReference type="Proteomes" id="UP000789901"/>
    </source>
</evidence>
<dbReference type="Proteomes" id="UP000789901">
    <property type="component" value="Unassembled WGS sequence"/>
</dbReference>
<reference evidence="1 2" key="1">
    <citation type="submission" date="2021-06" db="EMBL/GenBank/DDBJ databases">
        <authorList>
            <person name="Kallberg Y."/>
            <person name="Tangrot J."/>
            <person name="Rosling A."/>
        </authorList>
    </citation>
    <scope>NUCLEOTIDE SEQUENCE [LARGE SCALE GENOMIC DNA]</scope>
    <source>
        <strain evidence="1 2">120-4 pot B 10/14</strain>
    </source>
</reference>
<evidence type="ECO:0000313" key="1">
    <source>
        <dbReference type="EMBL" id="CAG8837399.1"/>
    </source>
</evidence>